<evidence type="ECO:0000313" key="2">
    <source>
        <dbReference type="Proteomes" id="UP000485058"/>
    </source>
</evidence>
<sequence>MGLPPDKEWYQSSLGSAEASGDWVKTLEVLTEVRVLDIPLPDAALEEAKPAALQMS</sequence>
<gene>
    <name evidence="1" type="ORF">HaLaN_14470</name>
</gene>
<accession>A0A699ZPG5</accession>
<keyword evidence="2" id="KW-1185">Reference proteome</keyword>
<reference evidence="1 2" key="1">
    <citation type="submission" date="2020-02" db="EMBL/GenBank/DDBJ databases">
        <title>Draft genome sequence of Haematococcus lacustris strain NIES-144.</title>
        <authorList>
            <person name="Morimoto D."/>
            <person name="Nakagawa S."/>
            <person name="Yoshida T."/>
            <person name="Sawayama S."/>
        </authorList>
    </citation>
    <scope>NUCLEOTIDE SEQUENCE [LARGE SCALE GENOMIC DNA]</scope>
    <source>
        <strain evidence="1 2">NIES-144</strain>
    </source>
</reference>
<protein>
    <submittedName>
        <fullName evidence="1">Uncharacterized protein</fullName>
    </submittedName>
</protein>
<dbReference type="Proteomes" id="UP000485058">
    <property type="component" value="Unassembled WGS sequence"/>
</dbReference>
<comment type="caution">
    <text evidence="1">The sequence shown here is derived from an EMBL/GenBank/DDBJ whole genome shotgun (WGS) entry which is preliminary data.</text>
</comment>
<evidence type="ECO:0000313" key="1">
    <source>
        <dbReference type="EMBL" id="GFH17772.1"/>
    </source>
</evidence>
<proteinExistence type="predicted"/>
<name>A0A699ZPG5_HAELA</name>
<feature type="non-terminal residue" evidence="1">
    <location>
        <position position="1"/>
    </location>
</feature>
<dbReference type="AlphaFoldDB" id="A0A699ZPG5"/>
<dbReference type="EMBL" id="BLLF01001198">
    <property type="protein sequence ID" value="GFH17772.1"/>
    <property type="molecule type" value="Genomic_DNA"/>
</dbReference>
<organism evidence="1 2">
    <name type="scientific">Haematococcus lacustris</name>
    <name type="common">Green alga</name>
    <name type="synonym">Haematococcus pluvialis</name>
    <dbReference type="NCBI Taxonomy" id="44745"/>
    <lineage>
        <taxon>Eukaryota</taxon>
        <taxon>Viridiplantae</taxon>
        <taxon>Chlorophyta</taxon>
        <taxon>core chlorophytes</taxon>
        <taxon>Chlorophyceae</taxon>
        <taxon>CS clade</taxon>
        <taxon>Chlamydomonadales</taxon>
        <taxon>Haematococcaceae</taxon>
        <taxon>Haematococcus</taxon>
    </lineage>
</organism>